<comment type="caution">
    <text evidence="8">The sequence shown here is derived from an EMBL/GenBank/DDBJ whole genome shotgun (WGS) entry which is preliminary data.</text>
</comment>
<dbReference type="Pfam" id="PF01810">
    <property type="entry name" value="LysE"/>
    <property type="match status" value="1"/>
</dbReference>
<dbReference type="GO" id="GO:0042970">
    <property type="term" value="F:homoserine transmembrane transporter activity"/>
    <property type="evidence" value="ECO:0007669"/>
    <property type="project" value="TreeGrafter"/>
</dbReference>
<organism evidence="8 9">
    <name type="scientific">Stappia sediminis</name>
    <dbReference type="NCBI Taxonomy" id="2692190"/>
    <lineage>
        <taxon>Bacteria</taxon>
        <taxon>Pseudomonadati</taxon>
        <taxon>Pseudomonadota</taxon>
        <taxon>Alphaproteobacteria</taxon>
        <taxon>Hyphomicrobiales</taxon>
        <taxon>Stappiaceae</taxon>
        <taxon>Stappia</taxon>
    </lineage>
</organism>
<dbReference type="Proteomes" id="UP000433101">
    <property type="component" value="Unassembled WGS sequence"/>
</dbReference>
<evidence type="ECO:0000256" key="4">
    <source>
        <dbReference type="ARBA" id="ARBA00022692"/>
    </source>
</evidence>
<sequence>MTLEVWLGYVATVLVLMSTPGPSQILMLSNSMSNGFGRSIATAAGDLTANVLQMLAAGLGLAVLITSSETVFLAVKWGGVAYLVYMGVTKLRMARAKVGIAGTRPSKSLKKLWLDGFVTSATNPKAVIFFASLFPLFIDANQPVAPQLLILGATYVAMDGMFLAFYGKSAEWVARKVSQSGYGLVERISGSAMIGAAVLLGLKDVR</sequence>
<evidence type="ECO:0000256" key="5">
    <source>
        <dbReference type="ARBA" id="ARBA00022989"/>
    </source>
</evidence>
<evidence type="ECO:0000256" key="1">
    <source>
        <dbReference type="ARBA" id="ARBA00004651"/>
    </source>
</evidence>
<dbReference type="EMBL" id="WUMV01000009">
    <property type="protein sequence ID" value="MXN66980.1"/>
    <property type="molecule type" value="Genomic_DNA"/>
</dbReference>
<keyword evidence="3" id="KW-1003">Cell membrane</keyword>
<dbReference type="RefSeq" id="WP_160777226.1">
    <property type="nucleotide sequence ID" value="NZ_WUMV01000009.1"/>
</dbReference>
<dbReference type="PIRSF" id="PIRSF006324">
    <property type="entry name" value="LeuE"/>
    <property type="match status" value="1"/>
</dbReference>
<gene>
    <name evidence="8" type="ORF">GR183_18865</name>
</gene>
<evidence type="ECO:0000256" key="2">
    <source>
        <dbReference type="ARBA" id="ARBA00007928"/>
    </source>
</evidence>
<feature type="transmembrane region" description="Helical" evidence="7">
    <location>
        <begin position="6"/>
        <end position="28"/>
    </location>
</feature>
<reference evidence="8 9" key="1">
    <citation type="submission" date="2019-12" db="EMBL/GenBank/DDBJ databases">
        <authorList>
            <person name="Li M."/>
        </authorList>
    </citation>
    <scope>NUCLEOTIDE SEQUENCE [LARGE SCALE GENOMIC DNA]</scope>
    <source>
        <strain evidence="8 9">GBMRC 2046</strain>
    </source>
</reference>
<comment type="subcellular location">
    <subcellularLocation>
        <location evidence="1">Cell membrane</location>
        <topology evidence="1">Multi-pass membrane protein</topology>
    </subcellularLocation>
</comment>
<keyword evidence="5 7" id="KW-1133">Transmembrane helix</keyword>
<feature type="transmembrane region" description="Helical" evidence="7">
    <location>
        <begin position="112"/>
        <end position="138"/>
    </location>
</feature>
<dbReference type="AlphaFoldDB" id="A0A7X3LXM3"/>
<proteinExistence type="inferred from homology"/>
<protein>
    <submittedName>
        <fullName evidence="8">LysE family transporter</fullName>
    </submittedName>
</protein>
<evidence type="ECO:0000256" key="7">
    <source>
        <dbReference type="SAM" id="Phobius"/>
    </source>
</evidence>
<keyword evidence="9" id="KW-1185">Reference proteome</keyword>
<evidence type="ECO:0000313" key="9">
    <source>
        <dbReference type="Proteomes" id="UP000433101"/>
    </source>
</evidence>
<evidence type="ECO:0000256" key="6">
    <source>
        <dbReference type="ARBA" id="ARBA00023136"/>
    </source>
</evidence>
<dbReference type="PANTHER" id="PTHR30086">
    <property type="entry name" value="ARGININE EXPORTER PROTEIN ARGO"/>
    <property type="match status" value="1"/>
</dbReference>
<comment type="similarity">
    <text evidence="2">Belongs to the Rht family.</text>
</comment>
<dbReference type="InterPro" id="IPR001123">
    <property type="entry name" value="LeuE-type"/>
</dbReference>
<evidence type="ECO:0000256" key="3">
    <source>
        <dbReference type="ARBA" id="ARBA00022475"/>
    </source>
</evidence>
<keyword evidence="4 7" id="KW-0812">Transmembrane</keyword>
<feature type="transmembrane region" description="Helical" evidence="7">
    <location>
        <begin position="144"/>
        <end position="166"/>
    </location>
</feature>
<evidence type="ECO:0000313" key="8">
    <source>
        <dbReference type="EMBL" id="MXN66980.1"/>
    </source>
</evidence>
<keyword evidence="6 7" id="KW-0472">Membrane</keyword>
<dbReference type="PANTHER" id="PTHR30086:SF14">
    <property type="entry name" value="HOMOSERINE_HOMOSERINE LACTONE EFFLUX PROTEIN"/>
    <property type="match status" value="1"/>
</dbReference>
<name>A0A7X3LXM3_9HYPH</name>
<feature type="transmembrane region" description="Helical" evidence="7">
    <location>
        <begin position="71"/>
        <end position="91"/>
    </location>
</feature>
<accession>A0A7X3LXM3</accession>
<dbReference type="GO" id="GO:0005886">
    <property type="term" value="C:plasma membrane"/>
    <property type="evidence" value="ECO:0007669"/>
    <property type="project" value="UniProtKB-SubCell"/>
</dbReference>